<dbReference type="EMBL" id="GDIQ01091665">
    <property type="protein sequence ID" value="JAL60061.1"/>
    <property type="molecule type" value="Transcribed_RNA"/>
</dbReference>
<protein>
    <submittedName>
        <fullName evidence="1">Uncharacterized protein</fullName>
    </submittedName>
</protein>
<keyword evidence="4" id="KW-1185">Reference proteome</keyword>
<dbReference type="AlphaFoldDB" id="A0A0P4YN28"/>
<evidence type="ECO:0000313" key="3">
    <source>
        <dbReference type="EMBL" id="KZS03516.1"/>
    </source>
</evidence>
<dbReference type="Proteomes" id="UP000076858">
    <property type="component" value="Unassembled WGS sequence"/>
</dbReference>
<accession>A0A0P4YN28</accession>
<sequence>MPSKVSVHTKDVLIKLVSFSLTSYMQIRYIVLFGCLIQESTMGILLQVSLTGLG</sequence>
<evidence type="ECO:0000313" key="1">
    <source>
        <dbReference type="EMBL" id="JAI96957.1"/>
    </source>
</evidence>
<name>A0A0P4YN28_9CRUS</name>
<evidence type="ECO:0000313" key="4">
    <source>
        <dbReference type="Proteomes" id="UP000076858"/>
    </source>
</evidence>
<reference evidence="1" key="3">
    <citation type="submission" date="2015-10" db="EMBL/GenBank/DDBJ databases">
        <authorList>
            <person name="Gilbert D.G."/>
        </authorList>
    </citation>
    <scope>NUCLEOTIDE SEQUENCE</scope>
</reference>
<dbReference type="EMBL" id="LRGB01003257">
    <property type="protein sequence ID" value="KZS03516.1"/>
    <property type="molecule type" value="Genomic_DNA"/>
</dbReference>
<reference evidence="2" key="2">
    <citation type="submission" date="2015-10" db="EMBL/GenBank/DDBJ databases">
        <title>EvidentialGene: Evidence-directed Construction of Complete mRNA Transcriptomes without Genomes.</title>
        <authorList>
            <person name="Gilbert D.G."/>
        </authorList>
    </citation>
    <scope>NUCLEOTIDE SEQUENCE</scope>
</reference>
<proteinExistence type="predicted"/>
<organism evidence="1">
    <name type="scientific">Daphnia magna</name>
    <dbReference type="NCBI Taxonomy" id="35525"/>
    <lineage>
        <taxon>Eukaryota</taxon>
        <taxon>Metazoa</taxon>
        <taxon>Ecdysozoa</taxon>
        <taxon>Arthropoda</taxon>
        <taxon>Crustacea</taxon>
        <taxon>Branchiopoda</taxon>
        <taxon>Diplostraca</taxon>
        <taxon>Cladocera</taxon>
        <taxon>Anomopoda</taxon>
        <taxon>Daphniidae</taxon>
        <taxon>Daphnia</taxon>
    </lineage>
</organism>
<evidence type="ECO:0000313" key="2">
    <source>
        <dbReference type="EMBL" id="JAL60061.1"/>
    </source>
</evidence>
<gene>
    <name evidence="3" type="ORF">APZ42_033719</name>
</gene>
<reference evidence="1" key="1">
    <citation type="submission" date="2015-10" db="EMBL/GenBank/DDBJ databases">
        <title>Daphnia magna gene sets from two clonal populations assembled and annotated with EvidentialGene.</title>
        <authorList>
            <person name="Gilbert D."/>
            <person name="Podicheti R."/>
            <person name="Orsini L."/>
            <person name="Colbourne J."/>
            <person name="Pfrender M."/>
        </authorList>
    </citation>
    <scope>NUCLEOTIDE SEQUENCE</scope>
</reference>
<dbReference type="EMBL" id="GDIP01226444">
    <property type="protein sequence ID" value="JAI96957.1"/>
    <property type="molecule type" value="Transcribed_RNA"/>
</dbReference>
<reference evidence="3 4" key="4">
    <citation type="submission" date="2016-03" db="EMBL/GenBank/DDBJ databases">
        <title>EvidentialGene: Evidence-directed Construction of Genes on Genomes.</title>
        <authorList>
            <person name="Gilbert D.G."/>
            <person name="Choi J.-H."/>
            <person name="Mockaitis K."/>
            <person name="Colbourne J."/>
            <person name="Pfrender M."/>
        </authorList>
    </citation>
    <scope>NUCLEOTIDE SEQUENCE [LARGE SCALE GENOMIC DNA]</scope>
    <source>
        <strain evidence="3 4">Xinb3</strain>
        <tissue evidence="3">Complete organism</tissue>
    </source>
</reference>